<protein>
    <submittedName>
        <fullName evidence="1">Uncharacterized protein</fullName>
    </submittedName>
</protein>
<evidence type="ECO:0000313" key="1">
    <source>
        <dbReference type="EMBL" id="HJG41099.1"/>
    </source>
</evidence>
<dbReference type="AlphaFoldDB" id="A0A921IW81"/>
<reference evidence="1" key="2">
    <citation type="submission" date="2021-09" db="EMBL/GenBank/DDBJ databases">
        <authorList>
            <person name="Gilroy R."/>
        </authorList>
    </citation>
    <scope>NUCLEOTIDE SEQUENCE</scope>
    <source>
        <strain evidence="1">ChiBcolR7-4860</strain>
    </source>
</reference>
<comment type="caution">
    <text evidence="1">The sequence shown here is derived from an EMBL/GenBank/DDBJ whole genome shotgun (WGS) entry which is preliminary data.</text>
</comment>
<gene>
    <name evidence="1" type="ORF">K8U73_01705</name>
</gene>
<reference evidence="1" key="1">
    <citation type="journal article" date="2021" name="PeerJ">
        <title>Extensive microbial diversity within the chicken gut microbiome revealed by metagenomics and culture.</title>
        <authorList>
            <person name="Gilroy R."/>
            <person name="Ravi A."/>
            <person name="Getino M."/>
            <person name="Pursley I."/>
            <person name="Horton D.L."/>
            <person name="Alikhan N.F."/>
            <person name="Baker D."/>
            <person name="Gharbi K."/>
            <person name="Hall N."/>
            <person name="Watson M."/>
            <person name="Adriaenssens E.M."/>
            <person name="Foster-Nyarko E."/>
            <person name="Jarju S."/>
            <person name="Secka A."/>
            <person name="Antonio M."/>
            <person name="Oren A."/>
            <person name="Chaudhuri R.R."/>
            <person name="La Ragione R."/>
            <person name="Hildebrand F."/>
            <person name="Pallen M.J."/>
        </authorList>
    </citation>
    <scope>NUCLEOTIDE SEQUENCE</scope>
    <source>
        <strain evidence="1">ChiBcolR7-4860</strain>
    </source>
</reference>
<name>A0A921IW81_9BIFI</name>
<evidence type="ECO:0000313" key="2">
    <source>
        <dbReference type="Proteomes" id="UP000786560"/>
    </source>
</evidence>
<dbReference type="Proteomes" id="UP000786560">
    <property type="component" value="Unassembled WGS sequence"/>
</dbReference>
<dbReference type="EMBL" id="DYUX01000005">
    <property type="protein sequence ID" value="HJG41099.1"/>
    <property type="molecule type" value="Genomic_DNA"/>
</dbReference>
<organism evidence="1 2">
    <name type="scientific">Bifidobacterium pullorum subsp. gallinarum</name>
    <dbReference type="NCBI Taxonomy" id="78344"/>
    <lineage>
        <taxon>Bacteria</taxon>
        <taxon>Bacillati</taxon>
        <taxon>Actinomycetota</taxon>
        <taxon>Actinomycetes</taxon>
        <taxon>Bifidobacteriales</taxon>
        <taxon>Bifidobacteriaceae</taxon>
        <taxon>Bifidobacterium</taxon>
    </lineage>
</organism>
<sequence>MRSIVYAGNDFSEICSAEVIERAASPIVAEAMAVPGRAGALLVSG</sequence>
<proteinExistence type="predicted"/>
<dbReference type="RefSeq" id="WP_278710800.1">
    <property type="nucleotide sequence ID" value="NZ_DYUX01000005.1"/>
</dbReference>
<accession>A0A921IW81</accession>